<evidence type="ECO:0000256" key="1">
    <source>
        <dbReference type="ARBA" id="ARBA00000142"/>
    </source>
</evidence>
<sequence length="329" mass="35880">MATAAEAPGAGAALMHSEVAVRVKDQDRLQLDVEAKIGIPRSIYESAGGLRVRQHVNPLKKELQVPTEPPAWSEAFAHPAQPLVLDIGCGYGRFLLALSKAMPGHNMLGLEIRAPIIDRANLWAASLELNRAVLFLRGNATITLDHTLSSYPGSLDLACVQFPDPHFKTRHKKRRTVQKQMVEALGRLMAPGARVFLQSDVLEAAEHMRDSFEQHGSTWFAPCQQLHSGATFLAASEEQQGQGQGQGQAAGGVVGEQATEQQQQQQQGTDQQGPEQQAAAVVGGEQPQWRSQWAASGWLADNPLGVPTEREVLTVEQGLPVYRMMLRRI</sequence>
<feature type="compositionally biased region" description="Low complexity" evidence="7">
    <location>
        <begin position="255"/>
        <end position="278"/>
    </location>
</feature>
<keyword evidence="9" id="KW-1185">Reference proteome</keyword>
<dbReference type="PANTHER" id="PTHR23417:SF21">
    <property type="entry name" value="TRNA (GUANINE-N(7)-)-METHYLTRANSFERASE"/>
    <property type="match status" value="1"/>
</dbReference>
<keyword evidence="4" id="KW-0808">Transferase</keyword>
<dbReference type="PROSITE" id="PS51625">
    <property type="entry name" value="SAM_MT_TRMB"/>
    <property type="match status" value="1"/>
</dbReference>
<feature type="compositionally biased region" description="Gly residues" evidence="7">
    <location>
        <begin position="242"/>
        <end position="254"/>
    </location>
</feature>
<dbReference type="AlphaFoldDB" id="A0A9D4TTP9"/>
<accession>A0A9D4TTP9</accession>
<comment type="catalytic activity">
    <reaction evidence="1">
        <text>guanosine(46) in tRNA + S-adenosyl-L-methionine = N(7)-methylguanosine(46) in tRNA + S-adenosyl-L-homocysteine</text>
        <dbReference type="Rhea" id="RHEA:42708"/>
        <dbReference type="Rhea" id="RHEA-COMP:10188"/>
        <dbReference type="Rhea" id="RHEA-COMP:10189"/>
        <dbReference type="ChEBI" id="CHEBI:57856"/>
        <dbReference type="ChEBI" id="CHEBI:59789"/>
        <dbReference type="ChEBI" id="CHEBI:74269"/>
        <dbReference type="ChEBI" id="CHEBI:74480"/>
        <dbReference type="EC" id="2.1.1.33"/>
    </reaction>
</comment>
<evidence type="ECO:0000313" key="9">
    <source>
        <dbReference type="Proteomes" id="UP001055712"/>
    </source>
</evidence>
<dbReference type="Proteomes" id="UP001055712">
    <property type="component" value="Unassembled WGS sequence"/>
</dbReference>
<evidence type="ECO:0000256" key="3">
    <source>
        <dbReference type="ARBA" id="ARBA00022603"/>
    </source>
</evidence>
<evidence type="ECO:0000256" key="4">
    <source>
        <dbReference type="ARBA" id="ARBA00022679"/>
    </source>
</evidence>
<dbReference type="GO" id="GO:0043527">
    <property type="term" value="C:tRNA methyltransferase complex"/>
    <property type="evidence" value="ECO:0007669"/>
    <property type="project" value="TreeGrafter"/>
</dbReference>
<dbReference type="EMBL" id="SIDB01000003">
    <property type="protein sequence ID" value="KAI3434614.1"/>
    <property type="molecule type" value="Genomic_DNA"/>
</dbReference>
<feature type="region of interest" description="Disordered" evidence="7">
    <location>
        <begin position="237"/>
        <end position="286"/>
    </location>
</feature>
<dbReference type="OrthoDB" id="47276at2759"/>
<evidence type="ECO:0000256" key="2">
    <source>
        <dbReference type="ARBA" id="ARBA00011977"/>
    </source>
</evidence>
<dbReference type="EC" id="2.1.1.33" evidence="2"/>
<dbReference type="InterPro" id="IPR029063">
    <property type="entry name" value="SAM-dependent_MTases_sf"/>
</dbReference>
<dbReference type="PANTHER" id="PTHR23417">
    <property type="entry name" value="3-DEOXY-D-MANNO-OCTULOSONIC-ACID TRANSFERASE/TRNA GUANINE-N 7 - -METHYLTRANSFERASE"/>
    <property type="match status" value="1"/>
</dbReference>
<dbReference type="SUPFAM" id="SSF53335">
    <property type="entry name" value="S-adenosyl-L-methionine-dependent methyltransferases"/>
    <property type="match status" value="1"/>
</dbReference>
<dbReference type="Pfam" id="PF02390">
    <property type="entry name" value="Methyltransf_4"/>
    <property type="match status" value="1"/>
</dbReference>
<evidence type="ECO:0000256" key="6">
    <source>
        <dbReference type="ARBA" id="ARBA00022694"/>
    </source>
</evidence>
<evidence type="ECO:0000256" key="7">
    <source>
        <dbReference type="SAM" id="MobiDB-lite"/>
    </source>
</evidence>
<organism evidence="8 9">
    <name type="scientific">Chlorella vulgaris</name>
    <name type="common">Green alga</name>
    <dbReference type="NCBI Taxonomy" id="3077"/>
    <lineage>
        <taxon>Eukaryota</taxon>
        <taxon>Viridiplantae</taxon>
        <taxon>Chlorophyta</taxon>
        <taxon>core chlorophytes</taxon>
        <taxon>Trebouxiophyceae</taxon>
        <taxon>Chlorellales</taxon>
        <taxon>Chlorellaceae</taxon>
        <taxon>Chlorella clade</taxon>
        <taxon>Chlorella</taxon>
    </lineage>
</organism>
<reference evidence="8" key="2">
    <citation type="submission" date="2020-11" db="EMBL/GenBank/DDBJ databases">
        <authorList>
            <person name="Cecchin M."/>
            <person name="Marcolungo L."/>
            <person name="Rossato M."/>
            <person name="Girolomoni L."/>
            <person name="Cosentino E."/>
            <person name="Cuine S."/>
            <person name="Li-Beisson Y."/>
            <person name="Delledonne M."/>
            <person name="Ballottari M."/>
        </authorList>
    </citation>
    <scope>NUCLEOTIDE SEQUENCE</scope>
    <source>
        <strain evidence="8">211/11P</strain>
        <tissue evidence="8">Whole cell</tissue>
    </source>
</reference>
<dbReference type="InterPro" id="IPR003358">
    <property type="entry name" value="tRNA_(Gua-N-7)_MeTrfase_Trmb"/>
</dbReference>
<protein>
    <recommendedName>
        <fullName evidence="2">tRNA (guanine(46)-N(7))-methyltransferase</fullName>
        <ecNumber evidence="2">2.1.1.33</ecNumber>
    </recommendedName>
</protein>
<evidence type="ECO:0000256" key="5">
    <source>
        <dbReference type="ARBA" id="ARBA00022691"/>
    </source>
</evidence>
<evidence type="ECO:0000313" key="8">
    <source>
        <dbReference type="EMBL" id="KAI3434614.1"/>
    </source>
</evidence>
<reference evidence="8" key="1">
    <citation type="journal article" date="2019" name="Plant J.">
        <title>Chlorella vulgaris genome assembly and annotation reveals the molecular basis for metabolic acclimation to high light conditions.</title>
        <authorList>
            <person name="Cecchin M."/>
            <person name="Marcolungo L."/>
            <person name="Rossato M."/>
            <person name="Girolomoni L."/>
            <person name="Cosentino E."/>
            <person name="Cuine S."/>
            <person name="Li-Beisson Y."/>
            <person name="Delledonne M."/>
            <person name="Ballottari M."/>
        </authorList>
    </citation>
    <scope>NUCLEOTIDE SEQUENCE</scope>
    <source>
        <strain evidence="8">211/11P</strain>
    </source>
</reference>
<name>A0A9D4TTP9_CHLVU</name>
<keyword evidence="6" id="KW-0819">tRNA processing</keyword>
<keyword evidence="3" id="KW-0489">Methyltransferase</keyword>
<dbReference type="CDD" id="cd02440">
    <property type="entry name" value="AdoMet_MTases"/>
    <property type="match status" value="1"/>
</dbReference>
<dbReference type="GO" id="GO:0008176">
    <property type="term" value="F:tRNA (guanine(46)-N7)-methyltransferase activity"/>
    <property type="evidence" value="ECO:0007669"/>
    <property type="project" value="UniProtKB-EC"/>
</dbReference>
<dbReference type="Gene3D" id="3.40.50.150">
    <property type="entry name" value="Vaccinia Virus protein VP39"/>
    <property type="match status" value="1"/>
</dbReference>
<keyword evidence="5" id="KW-0949">S-adenosyl-L-methionine</keyword>
<proteinExistence type="predicted"/>
<comment type="caution">
    <text evidence="8">The sequence shown here is derived from an EMBL/GenBank/DDBJ whole genome shotgun (WGS) entry which is preliminary data.</text>
</comment>
<gene>
    <name evidence="8" type="ORF">D9Q98_002682</name>
</gene>